<accession>A0A3G1L191</accession>
<dbReference type="AlphaFoldDB" id="A0A3G1L191"/>
<dbReference type="EMBL" id="CP017634">
    <property type="protein sequence ID" value="ATW28421.1"/>
    <property type="molecule type" value="Genomic_DNA"/>
</dbReference>
<evidence type="ECO:0000313" key="2">
    <source>
        <dbReference type="Proteomes" id="UP000323521"/>
    </source>
</evidence>
<dbReference type="Proteomes" id="UP000323521">
    <property type="component" value="Chromosome"/>
</dbReference>
<name>A0A3G1L191_FORW1</name>
<dbReference type="KEGG" id="fwa:DCMF_07030"/>
<organism evidence="1 2">
    <name type="scientific">Formimonas warabiya</name>
    <dbReference type="NCBI Taxonomy" id="1761012"/>
    <lineage>
        <taxon>Bacteria</taxon>
        <taxon>Bacillati</taxon>
        <taxon>Bacillota</taxon>
        <taxon>Clostridia</taxon>
        <taxon>Eubacteriales</taxon>
        <taxon>Peptococcaceae</taxon>
        <taxon>Candidatus Formimonas</taxon>
    </lineage>
</organism>
<evidence type="ECO:0000313" key="1">
    <source>
        <dbReference type="EMBL" id="ATW28421.1"/>
    </source>
</evidence>
<sequence length="70" mass="8226">MAHLTQDMTELKQTVGDINDRVGKLEVKVEHEVMGKINVLFDVQQQHTEQLNRIEEKVSTHEEFIIKRIK</sequence>
<protein>
    <submittedName>
        <fullName evidence="1">Uncharacterized protein</fullName>
    </submittedName>
</protein>
<reference evidence="1 2" key="1">
    <citation type="submission" date="2016-10" db="EMBL/GenBank/DDBJ databases">
        <title>Complete Genome Sequence of Peptococcaceae strain DCMF.</title>
        <authorList>
            <person name="Edwards R.J."/>
            <person name="Holland S.I."/>
            <person name="Deshpande N.P."/>
            <person name="Wong Y.K."/>
            <person name="Ertan H."/>
            <person name="Manefield M."/>
            <person name="Russell T.L."/>
            <person name="Lee M.J."/>
        </authorList>
    </citation>
    <scope>NUCLEOTIDE SEQUENCE [LARGE SCALE GENOMIC DNA]</scope>
    <source>
        <strain evidence="1 2">DCMF</strain>
    </source>
</reference>
<keyword evidence="2" id="KW-1185">Reference proteome</keyword>
<proteinExistence type="predicted"/>
<gene>
    <name evidence="1" type="ORF">DCMF_07030</name>
</gene>